<dbReference type="HOGENOM" id="CLU_2456079_0_0_1"/>
<evidence type="ECO:0000313" key="3">
    <source>
        <dbReference type="Proteomes" id="UP000053989"/>
    </source>
</evidence>
<dbReference type="OrthoDB" id="2986975at2759"/>
<name>A0A0C3A7N6_9AGAM</name>
<feature type="compositionally biased region" description="Basic residues" evidence="1">
    <location>
        <begin position="72"/>
        <end position="89"/>
    </location>
</feature>
<keyword evidence="3" id="KW-1185">Reference proteome</keyword>
<evidence type="ECO:0000313" key="2">
    <source>
        <dbReference type="EMBL" id="KIM69708.1"/>
    </source>
</evidence>
<organism evidence="2 3">
    <name type="scientific">Scleroderma citrinum Foug A</name>
    <dbReference type="NCBI Taxonomy" id="1036808"/>
    <lineage>
        <taxon>Eukaryota</taxon>
        <taxon>Fungi</taxon>
        <taxon>Dikarya</taxon>
        <taxon>Basidiomycota</taxon>
        <taxon>Agaricomycotina</taxon>
        <taxon>Agaricomycetes</taxon>
        <taxon>Agaricomycetidae</taxon>
        <taxon>Boletales</taxon>
        <taxon>Sclerodermatineae</taxon>
        <taxon>Sclerodermataceae</taxon>
        <taxon>Scleroderma</taxon>
    </lineage>
</organism>
<proteinExistence type="predicted"/>
<dbReference type="AlphaFoldDB" id="A0A0C3A7N6"/>
<dbReference type="InParanoid" id="A0A0C3A7N6"/>
<reference evidence="2 3" key="1">
    <citation type="submission" date="2014-04" db="EMBL/GenBank/DDBJ databases">
        <authorList>
            <consortium name="DOE Joint Genome Institute"/>
            <person name="Kuo A."/>
            <person name="Kohler A."/>
            <person name="Nagy L.G."/>
            <person name="Floudas D."/>
            <person name="Copeland A."/>
            <person name="Barry K.W."/>
            <person name="Cichocki N."/>
            <person name="Veneault-Fourrey C."/>
            <person name="LaButti K."/>
            <person name="Lindquist E.A."/>
            <person name="Lipzen A."/>
            <person name="Lundell T."/>
            <person name="Morin E."/>
            <person name="Murat C."/>
            <person name="Sun H."/>
            <person name="Tunlid A."/>
            <person name="Henrissat B."/>
            <person name="Grigoriev I.V."/>
            <person name="Hibbett D.S."/>
            <person name="Martin F."/>
            <person name="Nordberg H.P."/>
            <person name="Cantor M.N."/>
            <person name="Hua S.X."/>
        </authorList>
    </citation>
    <scope>NUCLEOTIDE SEQUENCE [LARGE SCALE GENOMIC DNA]</scope>
    <source>
        <strain evidence="2 3">Foug A</strain>
    </source>
</reference>
<dbReference type="EMBL" id="KN822006">
    <property type="protein sequence ID" value="KIM69708.1"/>
    <property type="molecule type" value="Genomic_DNA"/>
</dbReference>
<protein>
    <submittedName>
        <fullName evidence="2">Uncharacterized protein</fullName>
    </submittedName>
</protein>
<feature type="region of interest" description="Disordered" evidence="1">
    <location>
        <begin position="63"/>
        <end position="89"/>
    </location>
</feature>
<gene>
    <name evidence="2" type="ORF">SCLCIDRAFT_1208217</name>
</gene>
<accession>A0A0C3A7N6</accession>
<dbReference type="Proteomes" id="UP000053989">
    <property type="component" value="Unassembled WGS sequence"/>
</dbReference>
<reference evidence="3" key="2">
    <citation type="submission" date="2015-01" db="EMBL/GenBank/DDBJ databases">
        <title>Evolutionary Origins and Diversification of the Mycorrhizal Mutualists.</title>
        <authorList>
            <consortium name="DOE Joint Genome Institute"/>
            <consortium name="Mycorrhizal Genomics Consortium"/>
            <person name="Kohler A."/>
            <person name="Kuo A."/>
            <person name="Nagy L.G."/>
            <person name="Floudas D."/>
            <person name="Copeland A."/>
            <person name="Barry K.W."/>
            <person name="Cichocki N."/>
            <person name="Veneault-Fourrey C."/>
            <person name="LaButti K."/>
            <person name="Lindquist E.A."/>
            <person name="Lipzen A."/>
            <person name="Lundell T."/>
            <person name="Morin E."/>
            <person name="Murat C."/>
            <person name="Riley R."/>
            <person name="Ohm R."/>
            <person name="Sun H."/>
            <person name="Tunlid A."/>
            <person name="Henrissat B."/>
            <person name="Grigoriev I.V."/>
            <person name="Hibbett D.S."/>
            <person name="Martin F."/>
        </authorList>
    </citation>
    <scope>NUCLEOTIDE SEQUENCE [LARGE SCALE GENOMIC DNA]</scope>
    <source>
        <strain evidence="3">Foug A</strain>
    </source>
</reference>
<evidence type="ECO:0000256" key="1">
    <source>
        <dbReference type="SAM" id="MobiDB-lite"/>
    </source>
</evidence>
<sequence length="89" mass="10191">MVWTQEFYGSPLQLEPSPATTTVNGRKPTVSRQQLPITPAYAFTKYHSQGQTIEHYIVDVSAPPNRPSHTVQHIRRSIAKPWKRRHPTS</sequence>